<dbReference type="PANTHER" id="PTHR22775">
    <property type="entry name" value="SORTING NEXIN"/>
    <property type="match status" value="1"/>
</dbReference>
<dbReference type="EMBL" id="MCGN01000002">
    <property type="protein sequence ID" value="ORZ00517.1"/>
    <property type="molecule type" value="Genomic_DNA"/>
</dbReference>
<comment type="subcellular location">
    <subcellularLocation>
        <location evidence="1">Vacuole</location>
    </subcellularLocation>
</comment>
<evidence type="ECO:0000313" key="9">
    <source>
        <dbReference type="Proteomes" id="UP000242180"/>
    </source>
</evidence>
<dbReference type="SMART" id="SM00397">
    <property type="entry name" value="t_SNARE"/>
    <property type="match status" value="1"/>
</dbReference>
<evidence type="ECO:0000256" key="1">
    <source>
        <dbReference type="ARBA" id="ARBA00004116"/>
    </source>
</evidence>
<evidence type="ECO:0000313" key="8">
    <source>
        <dbReference type="EMBL" id="ORZ00517.1"/>
    </source>
</evidence>
<dbReference type="AlphaFoldDB" id="A0A1X2HMD5"/>
<dbReference type="SMART" id="SM00312">
    <property type="entry name" value="PX"/>
    <property type="match status" value="1"/>
</dbReference>
<evidence type="ECO:0000259" key="6">
    <source>
        <dbReference type="PROSITE" id="PS50192"/>
    </source>
</evidence>
<feature type="compositionally biased region" description="Basic and acidic residues" evidence="5">
    <location>
        <begin position="234"/>
        <end position="250"/>
    </location>
</feature>
<comment type="caution">
    <text evidence="8">The sequence shown here is derived from an EMBL/GenBank/DDBJ whole genome shotgun (WGS) entry which is preliminary data.</text>
</comment>
<sequence length="361" mass="41299">MGDNTVQAIYVPSTETRQQPKPHTVYGVQVKAAVQTWQVWKRYSDFVKLHDQFLSIFPQSPPPQPLPARRIFPPTFSDAGRVDERRRGLENYLRAILSSRDDRWRQTDLWKDFLGTPKGRGVNTFTSESWLDEYNGLTAITREVRSLVNKRSTHIARNEISAAHNCTVQAKKQLITLSSRLSQLDSTLSQLDDMAEGEERRRQDMLATLKEERDTLMTLVLSAKQQQEQLFQRQETEAHVSDADEKKKQDQASLLPHQKRQNSTIGTGRAFGAAAKQRAQETQVTRGLDNDGLLQYQQQTMQEQDKQVEQFSTLLARQKQLGIAIGDELEVQNQILDELDHDVGRTAMKLKFANKKLATIK</sequence>
<dbReference type="OrthoDB" id="428895at2759"/>
<evidence type="ECO:0000256" key="3">
    <source>
        <dbReference type="ARBA" id="ARBA00023054"/>
    </source>
</evidence>
<protein>
    <submittedName>
        <fullName evidence="8">Phox homologous domain-containing protein</fullName>
    </submittedName>
</protein>
<evidence type="ECO:0000256" key="4">
    <source>
        <dbReference type="ARBA" id="ARBA00054927"/>
    </source>
</evidence>
<dbReference type="Proteomes" id="UP000242180">
    <property type="component" value="Unassembled WGS sequence"/>
</dbReference>
<dbReference type="STRING" id="13706.A0A1X2HMD5"/>
<dbReference type="SUPFAM" id="SSF64268">
    <property type="entry name" value="PX domain"/>
    <property type="match status" value="1"/>
</dbReference>
<keyword evidence="2" id="KW-0926">Vacuole</keyword>
<dbReference type="GO" id="GO:0035091">
    <property type="term" value="F:phosphatidylinositol binding"/>
    <property type="evidence" value="ECO:0007669"/>
    <property type="project" value="InterPro"/>
</dbReference>
<dbReference type="GO" id="GO:0097576">
    <property type="term" value="P:vacuole fusion"/>
    <property type="evidence" value="ECO:0007669"/>
    <property type="project" value="UniProtKB-ARBA"/>
</dbReference>
<evidence type="ECO:0000259" key="7">
    <source>
        <dbReference type="PROSITE" id="PS50195"/>
    </source>
</evidence>
<dbReference type="GO" id="GO:0016192">
    <property type="term" value="P:vesicle-mediated transport"/>
    <property type="evidence" value="ECO:0007669"/>
    <property type="project" value="UniProtKB-ARBA"/>
</dbReference>
<dbReference type="OMA" id="IEWPMSI"/>
<comment type="function">
    <text evidence="4">Essential for proper morphogenesis of the vacuole. May exist as structural reinforcement on the surface of the vacuolar membrane and be required for maintenance against rupture by osmotic pressure.</text>
</comment>
<dbReference type="GO" id="GO:0007034">
    <property type="term" value="P:vacuolar transport"/>
    <property type="evidence" value="ECO:0007669"/>
    <property type="project" value="UniProtKB-ARBA"/>
</dbReference>
<keyword evidence="3" id="KW-0175">Coiled coil</keyword>
<feature type="domain" description="PX" evidence="7">
    <location>
        <begin position="4"/>
        <end position="120"/>
    </location>
</feature>
<dbReference type="CDD" id="cd15858">
    <property type="entry name" value="SNARE_VAM7"/>
    <property type="match status" value="1"/>
</dbReference>
<dbReference type="InterPro" id="IPR036871">
    <property type="entry name" value="PX_dom_sf"/>
</dbReference>
<accession>A0A1X2HMD5</accession>
<reference evidence="8 9" key="1">
    <citation type="submission" date="2016-07" db="EMBL/GenBank/DDBJ databases">
        <title>Pervasive Adenine N6-methylation of Active Genes in Fungi.</title>
        <authorList>
            <consortium name="DOE Joint Genome Institute"/>
            <person name="Mondo S.J."/>
            <person name="Dannebaum R.O."/>
            <person name="Kuo R.C."/>
            <person name="Labutti K."/>
            <person name="Haridas S."/>
            <person name="Kuo A."/>
            <person name="Salamov A."/>
            <person name="Ahrendt S.R."/>
            <person name="Lipzen A."/>
            <person name="Sullivan W."/>
            <person name="Andreopoulos W.B."/>
            <person name="Clum A."/>
            <person name="Lindquist E."/>
            <person name="Daum C."/>
            <person name="Ramamoorthy G.K."/>
            <person name="Gryganskyi A."/>
            <person name="Culley D."/>
            <person name="Magnuson J.K."/>
            <person name="James T.Y."/>
            <person name="O'Malley M.A."/>
            <person name="Stajich J.E."/>
            <person name="Spatafora J.W."/>
            <person name="Visel A."/>
            <person name="Grigoriev I.V."/>
        </authorList>
    </citation>
    <scope>NUCLEOTIDE SEQUENCE [LARGE SCALE GENOMIC DNA]</scope>
    <source>
        <strain evidence="8 9">NRRL 2496</strain>
    </source>
</reference>
<dbReference type="PROSITE" id="PS50195">
    <property type="entry name" value="PX"/>
    <property type="match status" value="1"/>
</dbReference>
<name>A0A1X2HMD5_SYNRA</name>
<feature type="region of interest" description="Disordered" evidence="5">
    <location>
        <begin position="230"/>
        <end position="274"/>
    </location>
</feature>
<dbReference type="FunFam" id="1.20.5.110:FF:000058">
    <property type="entry name" value="VAM7p Vacuolar SNARE protein"/>
    <property type="match status" value="1"/>
</dbReference>
<evidence type="ECO:0000256" key="5">
    <source>
        <dbReference type="SAM" id="MobiDB-lite"/>
    </source>
</evidence>
<dbReference type="Pfam" id="PF00787">
    <property type="entry name" value="PX"/>
    <property type="match status" value="1"/>
</dbReference>
<keyword evidence="9" id="KW-1185">Reference proteome</keyword>
<dbReference type="PROSITE" id="PS50192">
    <property type="entry name" value="T_SNARE"/>
    <property type="match status" value="1"/>
</dbReference>
<dbReference type="FunCoup" id="A0A1X2HMD5">
    <property type="interactions" value="67"/>
</dbReference>
<feature type="domain" description="T-SNARE coiled-coil homology" evidence="6">
    <location>
        <begin position="298"/>
        <end position="360"/>
    </location>
</feature>
<dbReference type="InterPro" id="IPR000727">
    <property type="entry name" value="T_SNARE_dom"/>
</dbReference>
<dbReference type="PANTHER" id="PTHR22775:SF3">
    <property type="entry name" value="SORTING NEXIN-13"/>
    <property type="match status" value="1"/>
</dbReference>
<evidence type="ECO:0000256" key="2">
    <source>
        <dbReference type="ARBA" id="ARBA00022554"/>
    </source>
</evidence>
<gene>
    <name evidence="8" type="ORF">BCR43DRAFT_485363</name>
</gene>
<dbReference type="SUPFAM" id="SSF58038">
    <property type="entry name" value="SNARE fusion complex"/>
    <property type="match status" value="1"/>
</dbReference>
<dbReference type="GO" id="GO:0000329">
    <property type="term" value="C:fungal-type vacuole membrane"/>
    <property type="evidence" value="ECO:0007669"/>
    <property type="project" value="UniProtKB-ARBA"/>
</dbReference>
<dbReference type="Gene3D" id="3.30.1520.10">
    <property type="entry name" value="Phox-like domain"/>
    <property type="match status" value="1"/>
</dbReference>
<proteinExistence type="predicted"/>
<dbReference type="InParanoid" id="A0A1X2HMD5"/>
<dbReference type="InterPro" id="IPR001683">
    <property type="entry name" value="PX_dom"/>
</dbReference>
<dbReference type="Gene3D" id="1.20.5.110">
    <property type="match status" value="1"/>
</dbReference>
<organism evidence="8 9">
    <name type="scientific">Syncephalastrum racemosum</name>
    <name type="common">Filamentous fungus</name>
    <dbReference type="NCBI Taxonomy" id="13706"/>
    <lineage>
        <taxon>Eukaryota</taxon>
        <taxon>Fungi</taxon>
        <taxon>Fungi incertae sedis</taxon>
        <taxon>Mucoromycota</taxon>
        <taxon>Mucoromycotina</taxon>
        <taxon>Mucoromycetes</taxon>
        <taxon>Mucorales</taxon>
        <taxon>Syncephalastraceae</taxon>
        <taxon>Syncephalastrum</taxon>
    </lineage>
</organism>